<dbReference type="GO" id="GO:0005737">
    <property type="term" value="C:cytoplasm"/>
    <property type="evidence" value="ECO:0007669"/>
    <property type="project" value="UniProtKB-SubCell"/>
</dbReference>
<accession>A0A1H6FFS9</accession>
<dbReference type="InterPro" id="IPR027417">
    <property type="entry name" value="P-loop_NTPase"/>
</dbReference>
<evidence type="ECO:0000256" key="9">
    <source>
        <dbReference type="ARBA" id="ARBA00022741"/>
    </source>
</evidence>
<keyword evidence="5" id="KW-0813">Transport</keyword>
<keyword evidence="12" id="KW-0472">Membrane</keyword>
<dbReference type="EMBL" id="FMSV02000546">
    <property type="protein sequence ID" value="SEH08209.1"/>
    <property type="molecule type" value="Genomic_DNA"/>
</dbReference>
<reference evidence="16 17" key="1">
    <citation type="submission" date="2016-10" db="EMBL/GenBank/DDBJ databases">
        <authorList>
            <person name="de Groot N.N."/>
        </authorList>
    </citation>
    <scope>NUCLEOTIDE SEQUENCE [LARGE SCALE GENOMIC DNA]</scope>
    <source>
        <strain evidence="16">MBHS1</strain>
    </source>
</reference>
<dbReference type="GO" id="GO:0005886">
    <property type="term" value="C:plasma membrane"/>
    <property type="evidence" value="ECO:0007669"/>
    <property type="project" value="UniProtKB-SubCell"/>
</dbReference>
<dbReference type="GO" id="GO:0016787">
    <property type="term" value="F:hydrolase activity"/>
    <property type="evidence" value="ECO:0007669"/>
    <property type="project" value="UniProtKB-KW"/>
</dbReference>
<keyword evidence="9" id="KW-0547">Nucleotide-binding</keyword>
<dbReference type="Proteomes" id="UP000236724">
    <property type="component" value="Unassembled WGS sequence"/>
</dbReference>
<dbReference type="Pfam" id="PF12399">
    <property type="entry name" value="BCA_ABC_TP_C"/>
    <property type="match status" value="1"/>
</dbReference>
<keyword evidence="6" id="KW-1003">Cell membrane</keyword>
<protein>
    <recommendedName>
        <fullName evidence="4">Lipopolysaccharide export system ATP-binding protein LptB</fullName>
    </recommendedName>
</protein>
<dbReference type="InterPro" id="IPR051120">
    <property type="entry name" value="ABC_AA/LPS_Transport"/>
</dbReference>
<evidence type="ECO:0000256" key="3">
    <source>
        <dbReference type="ARBA" id="ARBA00010865"/>
    </source>
</evidence>
<keyword evidence="16" id="KW-0378">Hydrolase</keyword>
<evidence type="ECO:0000313" key="17">
    <source>
        <dbReference type="Proteomes" id="UP000236724"/>
    </source>
</evidence>
<comment type="function">
    <text evidence="13">Part of the ABC transporter complex LptBFG involved in the translocation of lipopolysaccharide (LPS) from the inner membrane to the outer membrane. Probably responsible for energy coupling to the transport system.</text>
</comment>
<dbReference type="PANTHER" id="PTHR45772:SF10">
    <property type="entry name" value="LIPOPOLYSACCHARIDE EXPORT SYSTEM ATP-BINDING PROTEIN LPTB"/>
    <property type="match status" value="1"/>
</dbReference>
<comment type="subcellular location">
    <subcellularLocation>
        <location evidence="2">Cell inner membrane</location>
        <topology evidence="2">Peripheral membrane protein</topology>
        <orientation evidence="2">Cytoplasmic side</orientation>
    </subcellularLocation>
    <subcellularLocation>
        <location evidence="1">Cytoplasm</location>
    </subcellularLocation>
</comment>
<evidence type="ECO:0000256" key="10">
    <source>
        <dbReference type="ARBA" id="ARBA00022840"/>
    </source>
</evidence>
<proteinExistence type="inferred from homology"/>
<evidence type="ECO:0000313" key="16">
    <source>
        <dbReference type="EMBL" id="SEH08209.1"/>
    </source>
</evidence>
<evidence type="ECO:0000256" key="11">
    <source>
        <dbReference type="ARBA" id="ARBA00022967"/>
    </source>
</evidence>
<comment type="subunit">
    <text evidence="14">Component of the lipopolysaccharide transport and assembly complex. The LptBFG transporter is composed of two ATP-binding proteins (LptB) and two transmembrane proteins (LptF and LptG).</text>
</comment>
<evidence type="ECO:0000256" key="1">
    <source>
        <dbReference type="ARBA" id="ARBA00004496"/>
    </source>
</evidence>
<dbReference type="GO" id="GO:0005524">
    <property type="term" value="F:ATP binding"/>
    <property type="evidence" value="ECO:0007669"/>
    <property type="project" value="UniProtKB-KW"/>
</dbReference>
<evidence type="ECO:0000256" key="2">
    <source>
        <dbReference type="ARBA" id="ARBA00004515"/>
    </source>
</evidence>
<keyword evidence="10 16" id="KW-0067">ATP-binding</keyword>
<dbReference type="PANTHER" id="PTHR45772">
    <property type="entry name" value="CONSERVED COMPONENT OF ABC TRANSPORTER FOR NATURAL AMINO ACIDS-RELATED"/>
    <property type="match status" value="1"/>
</dbReference>
<evidence type="ECO:0000256" key="8">
    <source>
        <dbReference type="ARBA" id="ARBA00022519"/>
    </source>
</evidence>
<evidence type="ECO:0000256" key="6">
    <source>
        <dbReference type="ARBA" id="ARBA00022475"/>
    </source>
</evidence>
<dbReference type="Gene3D" id="3.40.50.300">
    <property type="entry name" value="P-loop containing nucleotide triphosphate hydrolases"/>
    <property type="match status" value="1"/>
</dbReference>
<gene>
    <name evidence="16" type="primary">lptB_2</name>
    <name evidence="16" type="ORF">MBHS_04099</name>
</gene>
<evidence type="ECO:0000256" key="4">
    <source>
        <dbReference type="ARBA" id="ARBA00017803"/>
    </source>
</evidence>
<evidence type="ECO:0000256" key="12">
    <source>
        <dbReference type="ARBA" id="ARBA00023136"/>
    </source>
</evidence>
<organism evidence="16 17">
    <name type="scientific">Candidatus Venteria ishoeyi</name>
    <dbReference type="NCBI Taxonomy" id="1899563"/>
    <lineage>
        <taxon>Bacteria</taxon>
        <taxon>Pseudomonadati</taxon>
        <taxon>Pseudomonadota</taxon>
        <taxon>Gammaproteobacteria</taxon>
        <taxon>Thiotrichales</taxon>
        <taxon>Thiotrichaceae</taxon>
        <taxon>Venteria</taxon>
    </lineage>
</organism>
<name>A0A1H6FFS9_9GAMM</name>
<evidence type="ECO:0000256" key="5">
    <source>
        <dbReference type="ARBA" id="ARBA00022448"/>
    </source>
</evidence>
<keyword evidence="8" id="KW-0997">Cell inner membrane</keyword>
<feature type="domain" description="Branched-chain amino acid ATP-binding cassette transporter C-terminal" evidence="15">
    <location>
        <begin position="56"/>
        <end position="80"/>
    </location>
</feature>
<comment type="similarity">
    <text evidence="3">Belongs to the ABC transporter superfamily. Outer membrane lipopolysaccharide export (TC 1.B.42) family.</text>
</comment>
<dbReference type="InterPro" id="IPR032823">
    <property type="entry name" value="BCA_ABC_TP_C"/>
</dbReference>
<evidence type="ECO:0000256" key="13">
    <source>
        <dbReference type="ARBA" id="ARBA00024818"/>
    </source>
</evidence>
<dbReference type="SUPFAM" id="SSF52540">
    <property type="entry name" value="P-loop containing nucleoside triphosphate hydrolases"/>
    <property type="match status" value="1"/>
</dbReference>
<keyword evidence="7" id="KW-0963">Cytoplasm</keyword>
<dbReference type="AlphaFoldDB" id="A0A1H6FFS9"/>
<sequence>MLDEPFAGIDPLSVIDIQNIITHLRSLDIGVLITDHNVRETLGICERAYIVNEGTIIAEGAPNTILQNEQVKNVYLGHDFSL</sequence>
<evidence type="ECO:0000259" key="15">
    <source>
        <dbReference type="Pfam" id="PF12399"/>
    </source>
</evidence>
<evidence type="ECO:0000256" key="14">
    <source>
        <dbReference type="ARBA" id="ARBA00026081"/>
    </source>
</evidence>
<keyword evidence="11" id="KW-1278">Translocase</keyword>
<evidence type="ECO:0000256" key="7">
    <source>
        <dbReference type="ARBA" id="ARBA00022490"/>
    </source>
</evidence>
<keyword evidence="17" id="KW-1185">Reference proteome</keyword>